<reference evidence="3 4" key="1">
    <citation type="journal article" date="2023" name="G3 (Bethesda)">
        <title>A chromosome-length genome assembly and annotation of blackberry (Rubus argutus, cv. 'Hillquist').</title>
        <authorList>
            <person name="Bruna T."/>
            <person name="Aryal R."/>
            <person name="Dudchenko O."/>
            <person name="Sargent D.J."/>
            <person name="Mead D."/>
            <person name="Buti M."/>
            <person name="Cavallini A."/>
            <person name="Hytonen T."/>
            <person name="Andres J."/>
            <person name="Pham M."/>
            <person name="Weisz D."/>
            <person name="Mascagni F."/>
            <person name="Usai G."/>
            <person name="Natali L."/>
            <person name="Bassil N."/>
            <person name="Fernandez G.E."/>
            <person name="Lomsadze A."/>
            <person name="Armour M."/>
            <person name="Olukolu B."/>
            <person name="Poorten T."/>
            <person name="Britton C."/>
            <person name="Davik J."/>
            <person name="Ashrafi H."/>
            <person name="Aiden E.L."/>
            <person name="Borodovsky M."/>
            <person name="Worthington M."/>
        </authorList>
    </citation>
    <scope>NUCLEOTIDE SEQUENCE [LARGE SCALE GENOMIC DNA]</scope>
    <source>
        <strain evidence="3">PI 553951</strain>
    </source>
</reference>
<feature type="compositionally biased region" description="Low complexity" evidence="1">
    <location>
        <begin position="96"/>
        <end position="113"/>
    </location>
</feature>
<evidence type="ECO:0000313" key="4">
    <source>
        <dbReference type="Proteomes" id="UP001457282"/>
    </source>
</evidence>
<proteinExistence type="predicted"/>
<gene>
    <name evidence="3" type="ORF">M0R45_023426</name>
</gene>
<organism evidence="3 4">
    <name type="scientific">Rubus argutus</name>
    <name type="common">Southern blackberry</name>
    <dbReference type="NCBI Taxonomy" id="59490"/>
    <lineage>
        <taxon>Eukaryota</taxon>
        <taxon>Viridiplantae</taxon>
        <taxon>Streptophyta</taxon>
        <taxon>Embryophyta</taxon>
        <taxon>Tracheophyta</taxon>
        <taxon>Spermatophyta</taxon>
        <taxon>Magnoliopsida</taxon>
        <taxon>eudicotyledons</taxon>
        <taxon>Gunneridae</taxon>
        <taxon>Pentapetalae</taxon>
        <taxon>rosids</taxon>
        <taxon>fabids</taxon>
        <taxon>Rosales</taxon>
        <taxon>Rosaceae</taxon>
        <taxon>Rosoideae</taxon>
        <taxon>Rosoideae incertae sedis</taxon>
        <taxon>Rubus</taxon>
    </lineage>
</organism>
<name>A0AAW1WN01_RUBAR</name>
<dbReference type="AlphaFoldDB" id="A0AAW1WN01"/>
<feature type="compositionally biased region" description="Polar residues" evidence="1">
    <location>
        <begin position="114"/>
        <end position="125"/>
    </location>
</feature>
<feature type="region of interest" description="Disordered" evidence="1">
    <location>
        <begin position="95"/>
        <end position="125"/>
    </location>
</feature>
<keyword evidence="4" id="KW-1185">Reference proteome</keyword>
<feature type="chain" id="PRO_5043800003" evidence="2">
    <location>
        <begin position="22"/>
        <end position="156"/>
    </location>
</feature>
<feature type="signal peptide" evidence="2">
    <location>
        <begin position="1"/>
        <end position="21"/>
    </location>
</feature>
<keyword evidence="2" id="KW-0732">Signal</keyword>
<accession>A0AAW1WN01</accession>
<dbReference type="EMBL" id="JBEDUW010000005">
    <property type="protein sequence ID" value="KAK9926184.1"/>
    <property type="molecule type" value="Genomic_DNA"/>
</dbReference>
<evidence type="ECO:0000313" key="3">
    <source>
        <dbReference type="EMBL" id="KAK9926184.1"/>
    </source>
</evidence>
<sequence length="156" mass="17494">MASLMTFVAVIVLALLHLTQSAGSTRTQAGMGQILASGDHREIGRLVEVVRRRSTLNLNRKETYENARFLWRKPVLKRILLGMVKAEVDLNGEQFSKSTTTSSGSSSRYSMNTKNNVGPQRLRNISSRAHRRVKVTTFIPLNADYHVPKPHPPKNN</sequence>
<protein>
    <submittedName>
        <fullName evidence="3">Uncharacterized protein</fullName>
    </submittedName>
</protein>
<comment type="caution">
    <text evidence="3">The sequence shown here is derived from an EMBL/GenBank/DDBJ whole genome shotgun (WGS) entry which is preliminary data.</text>
</comment>
<evidence type="ECO:0000256" key="1">
    <source>
        <dbReference type="SAM" id="MobiDB-lite"/>
    </source>
</evidence>
<dbReference type="Proteomes" id="UP001457282">
    <property type="component" value="Unassembled WGS sequence"/>
</dbReference>
<evidence type="ECO:0000256" key="2">
    <source>
        <dbReference type="SAM" id="SignalP"/>
    </source>
</evidence>